<proteinExistence type="predicted"/>
<dbReference type="EMBL" id="JBANRG010000021">
    <property type="protein sequence ID" value="KAK7456355.1"/>
    <property type="molecule type" value="Genomic_DNA"/>
</dbReference>
<reference evidence="1 2" key="1">
    <citation type="submission" date="2024-01" db="EMBL/GenBank/DDBJ databases">
        <title>A draft genome for the cacao thread blight pathogen Marasmiellus scandens.</title>
        <authorList>
            <person name="Baruah I.K."/>
            <person name="Leung J."/>
            <person name="Bukari Y."/>
            <person name="Amoako-Attah I."/>
            <person name="Meinhardt L.W."/>
            <person name="Bailey B.A."/>
            <person name="Cohen S.P."/>
        </authorList>
    </citation>
    <scope>NUCLEOTIDE SEQUENCE [LARGE SCALE GENOMIC DNA]</scope>
    <source>
        <strain evidence="1 2">GH-19</strain>
    </source>
</reference>
<evidence type="ECO:0000313" key="2">
    <source>
        <dbReference type="Proteomes" id="UP001498398"/>
    </source>
</evidence>
<comment type="caution">
    <text evidence="1">The sequence shown here is derived from an EMBL/GenBank/DDBJ whole genome shotgun (WGS) entry which is preliminary data.</text>
</comment>
<gene>
    <name evidence="1" type="ORF">VKT23_010602</name>
</gene>
<accession>A0ABR1JBJ9</accession>
<organism evidence="1 2">
    <name type="scientific">Marasmiellus scandens</name>
    <dbReference type="NCBI Taxonomy" id="2682957"/>
    <lineage>
        <taxon>Eukaryota</taxon>
        <taxon>Fungi</taxon>
        <taxon>Dikarya</taxon>
        <taxon>Basidiomycota</taxon>
        <taxon>Agaricomycotina</taxon>
        <taxon>Agaricomycetes</taxon>
        <taxon>Agaricomycetidae</taxon>
        <taxon>Agaricales</taxon>
        <taxon>Marasmiineae</taxon>
        <taxon>Omphalotaceae</taxon>
        <taxon>Marasmiellus</taxon>
    </lineage>
</organism>
<sequence>MKRNYSEEFPERKRIRLTPSTPLCELVAFRPTHHAPDNPPLDFKRNFRVSIEAKATLPQMQTAALKGSGLDNWHQWTAYKIDGLSLLDSINPDKILQSLKQDRICVQALTDSAFTVRNKFCDQFNNANDDANDNANDNANDDANIHIVILPKGAFRSDLRYLLA</sequence>
<evidence type="ECO:0000313" key="1">
    <source>
        <dbReference type="EMBL" id="KAK7456355.1"/>
    </source>
</evidence>
<keyword evidence="2" id="KW-1185">Reference proteome</keyword>
<dbReference type="Proteomes" id="UP001498398">
    <property type="component" value="Unassembled WGS sequence"/>
</dbReference>
<name>A0ABR1JBJ9_9AGAR</name>
<protein>
    <submittedName>
        <fullName evidence="1">Uncharacterized protein</fullName>
    </submittedName>
</protein>